<evidence type="ECO:0000256" key="6">
    <source>
        <dbReference type="SAM" id="Phobius"/>
    </source>
</evidence>
<evidence type="ECO:0000313" key="7">
    <source>
        <dbReference type="EMBL" id="GLC50239.1"/>
    </source>
</evidence>
<organism evidence="7 8">
    <name type="scientific">Pleodorina starrii</name>
    <dbReference type="NCBI Taxonomy" id="330485"/>
    <lineage>
        <taxon>Eukaryota</taxon>
        <taxon>Viridiplantae</taxon>
        <taxon>Chlorophyta</taxon>
        <taxon>core chlorophytes</taxon>
        <taxon>Chlorophyceae</taxon>
        <taxon>CS clade</taxon>
        <taxon>Chlamydomonadales</taxon>
        <taxon>Volvocaceae</taxon>
        <taxon>Pleodorina</taxon>
    </lineage>
</organism>
<dbReference type="EMBL" id="BRXU01000003">
    <property type="protein sequence ID" value="GLC50239.1"/>
    <property type="molecule type" value="Genomic_DNA"/>
</dbReference>
<dbReference type="Pfam" id="PF04930">
    <property type="entry name" value="FUN14"/>
    <property type="match status" value="1"/>
</dbReference>
<proteinExistence type="inferred from homology"/>
<evidence type="ECO:0000256" key="1">
    <source>
        <dbReference type="ARBA" id="ARBA00004370"/>
    </source>
</evidence>
<dbReference type="InterPro" id="IPR007014">
    <property type="entry name" value="FUN14"/>
</dbReference>
<comment type="subcellular location">
    <subcellularLocation>
        <location evidence="1">Membrane</location>
    </subcellularLocation>
</comment>
<feature type="transmembrane region" description="Helical" evidence="6">
    <location>
        <begin position="14"/>
        <end position="35"/>
    </location>
</feature>
<gene>
    <name evidence="7" type="primary">PLEST000272</name>
    <name evidence="7" type="ORF">PLESTB_000357800</name>
</gene>
<evidence type="ECO:0000256" key="5">
    <source>
        <dbReference type="ARBA" id="ARBA00023136"/>
    </source>
</evidence>
<keyword evidence="3 6" id="KW-0812">Transmembrane</keyword>
<keyword evidence="4 6" id="KW-1133">Transmembrane helix</keyword>
<dbReference type="Proteomes" id="UP001165080">
    <property type="component" value="Unassembled WGS sequence"/>
</dbReference>
<protein>
    <submittedName>
        <fullName evidence="7">Uncharacterized protein</fullName>
    </submittedName>
</protein>
<reference evidence="7 8" key="1">
    <citation type="journal article" date="2023" name="Commun. Biol.">
        <title>Reorganization of the ancestral sex-determining regions during the evolution of trioecy in Pleodorina starrii.</title>
        <authorList>
            <person name="Takahashi K."/>
            <person name="Suzuki S."/>
            <person name="Kawai-Toyooka H."/>
            <person name="Yamamoto K."/>
            <person name="Hamaji T."/>
            <person name="Ootsuki R."/>
            <person name="Yamaguchi H."/>
            <person name="Kawachi M."/>
            <person name="Higashiyama T."/>
            <person name="Nozaki H."/>
        </authorList>
    </citation>
    <scope>NUCLEOTIDE SEQUENCE [LARGE SCALE GENOMIC DNA]</scope>
    <source>
        <strain evidence="7 8">NIES-4479</strain>
    </source>
</reference>
<evidence type="ECO:0000313" key="8">
    <source>
        <dbReference type="Proteomes" id="UP001165080"/>
    </source>
</evidence>
<comment type="similarity">
    <text evidence="2">Belongs to the FUN14 family.</text>
</comment>
<comment type="caution">
    <text evidence="7">The sequence shown here is derived from an EMBL/GenBank/DDBJ whole genome shotgun (WGS) entry which is preliminary data.</text>
</comment>
<dbReference type="AlphaFoldDB" id="A0A9W6BDT4"/>
<dbReference type="GO" id="GO:0016020">
    <property type="term" value="C:membrane"/>
    <property type="evidence" value="ECO:0007669"/>
    <property type="project" value="UniProtKB-SubCell"/>
</dbReference>
<evidence type="ECO:0000256" key="2">
    <source>
        <dbReference type="ARBA" id="ARBA00009160"/>
    </source>
</evidence>
<evidence type="ECO:0000256" key="3">
    <source>
        <dbReference type="ARBA" id="ARBA00022692"/>
    </source>
</evidence>
<accession>A0A9W6BDT4</accession>
<evidence type="ECO:0000256" key="4">
    <source>
        <dbReference type="ARBA" id="ARBA00022989"/>
    </source>
</evidence>
<sequence>MPSPCGERLCVQRVLQVLLLAVAFVVSAVQVLVYMKWVTVHWEQINGDLARLLGSGSDAAGGAAGGVDVATLVGVASERLAAVMSQGLPSVAGFATGLTLAFMPGMAFA</sequence>
<name>A0A9W6BDT4_9CHLO</name>
<keyword evidence="8" id="KW-1185">Reference proteome</keyword>
<keyword evidence="5 6" id="KW-0472">Membrane</keyword>